<evidence type="ECO:0000256" key="1">
    <source>
        <dbReference type="SAM" id="MobiDB-lite"/>
    </source>
</evidence>
<accession>A0A1R3U880</accession>
<name>A0A1R3U880_9HYPH</name>
<sequence length="82" mass="9093">MRQNLSRRILPPNRLSKISAAARASTIMVEGFAVHVIRTLFVQEIAQNFEPFSSELIARSQSVPGSNPLKAKERAQLPVSFS</sequence>
<dbReference type="EMBL" id="FMUE01000015">
    <property type="protein sequence ID" value="SCX34358.1"/>
    <property type="molecule type" value="Genomic_DNA"/>
</dbReference>
<gene>
    <name evidence="2" type="ORF">DSM25559_4448</name>
</gene>
<organism evidence="2 3">
    <name type="scientific">Agrobacterium rosae</name>
    <dbReference type="NCBI Taxonomy" id="1972867"/>
    <lineage>
        <taxon>Bacteria</taxon>
        <taxon>Pseudomonadati</taxon>
        <taxon>Pseudomonadota</taxon>
        <taxon>Alphaproteobacteria</taxon>
        <taxon>Hyphomicrobiales</taxon>
        <taxon>Rhizobiaceae</taxon>
        <taxon>Rhizobium/Agrobacterium group</taxon>
        <taxon>Agrobacterium</taxon>
    </lineage>
</organism>
<evidence type="ECO:0000313" key="2">
    <source>
        <dbReference type="EMBL" id="SCX34358.1"/>
    </source>
</evidence>
<reference evidence="3" key="1">
    <citation type="submission" date="2016-10" db="EMBL/GenBank/DDBJ databases">
        <authorList>
            <person name="Wibberg D."/>
        </authorList>
    </citation>
    <scope>NUCLEOTIDE SEQUENCE [LARGE SCALE GENOMIC DNA]</scope>
</reference>
<feature type="region of interest" description="Disordered" evidence="1">
    <location>
        <begin position="61"/>
        <end position="82"/>
    </location>
</feature>
<dbReference type="STRING" id="1907666.DSM25559_4448"/>
<dbReference type="Proteomes" id="UP000187891">
    <property type="component" value="Unassembled WGS sequence"/>
</dbReference>
<evidence type="ECO:0000313" key="3">
    <source>
        <dbReference type="Proteomes" id="UP000187891"/>
    </source>
</evidence>
<dbReference type="AlphaFoldDB" id="A0A1R3U880"/>
<proteinExistence type="predicted"/>
<protein>
    <submittedName>
        <fullName evidence="2">Uncharacterized protein</fullName>
    </submittedName>
</protein>